<feature type="chain" id="PRO_5038894557" description="DUF4871 domain-containing protein" evidence="1">
    <location>
        <begin position="22"/>
        <end position="164"/>
    </location>
</feature>
<reference evidence="2 3" key="1">
    <citation type="submission" date="2017-12" db="EMBL/GenBank/DDBJ databases">
        <title>Taxonomic description and draft genome of Pradoshia cofamensis Gen. nov., sp. nov., a thermotolerant bacillale isolated from anterior gut of earthworm Eisenia fetida.</title>
        <authorList>
            <person name="Saha T."/>
            <person name="Chakraborty R."/>
        </authorList>
    </citation>
    <scope>NUCLEOTIDE SEQUENCE [LARGE SCALE GENOMIC DNA]</scope>
    <source>
        <strain evidence="2 3">EAG3</strain>
    </source>
</reference>
<evidence type="ECO:0000313" key="2">
    <source>
        <dbReference type="EMBL" id="PQD97072.1"/>
    </source>
</evidence>
<name>A0A2S7N4S0_9BACI</name>
<organism evidence="2 3">
    <name type="scientific">Pradoshia eiseniae</name>
    <dbReference type="NCBI Taxonomy" id="2064768"/>
    <lineage>
        <taxon>Bacteria</taxon>
        <taxon>Bacillati</taxon>
        <taxon>Bacillota</taxon>
        <taxon>Bacilli</taxon>
        <taxon>Bacillales</taxon>
        <taxon>Bacillaceae</taxon>
        <taxon>Pradoshia</taxon>
    </lineage>
</organism>
<proteinExistence type="predicted"/>
<dbReference type="AlphaFoldDB" id="A0A2S7N4S0"/>
<keyword evidence="3" id="KW-1185">Reference proteome</keyword>
<dbReference type="OrthoDB" id="2381403at2"/>
<protein>
    <recommendedName>
        <fullName evidence="4">DUF4871 domain-containing protein</fullName>
    </recommendedName>
</protein>
<dbReference type="Gene3D" id="2.60.40.3830">
    <property type="match status" value="1"/>
</dbReference>
<feature type="signal peptide" evidence="1">
    <location>
        <begin position="1"/>
        <end position="21"/>
    </location>
</feature>
<dbReference type="PROSITE" id="PS51257">
    <property type="entry name" value="PROKAR_LIPOPROTEIN"/>
    <property type="match status" value="1"/>
</dbReference>
<evidence type="ECO:0000313" key="3">
    <source>
        <dbReference type="Proteomes" id="UP000239663"/>
    </source>
</evidence>
<dbReference type="Proteomes" id="UP000239663">
    <property type="component" value="Unassembled WGS sequence"/>
</dbReference>
<comment type="caution">
    <text evidence="2">The sequence shown here is derived from an EMBL/GenBank/DDBJ whole genome shotgun (WGS) entry which is preliminary data.</text>
</comment>
<sequence length="164" mass="18384">MKRISKMFIYVIMLLFMTACTSENTVISKTVLPAGIPEFVQEIDFDKINWDRKAVEFGSNGIIGNENKSGVIGADMPSLEGQKWMWHLWGVENAKKLTVVGYHKASETAHQITKDRWTLELGGPNNNADAHIPSSVKIPDPGEWAALMYVDGKLFDILVFDINE</sequence>
<keyword evidence="1" id="KW-0732">Signal</keyword>
<evidence type="ECO:0000256" key="1">
    <source>
        <dbReference type="SAM" id="SignalP"/>
    </source>
</evidence>
<dbReference type="RefSeq" id="WP_104848166.1">
    <property type="nucleotide sequence ID" value="NZ_PKOZ01000001.1"/>
</dbReference>
<accession>A0A2S7N4S0</accession>
<evidence type="ECO:0008006" key="4">
    <source>
        <dbReference type="Google" id="ProtNLM"/>
    </source>
</evidence>
<dbReference type="EMBL" id="PKOZ01000001">
    <property type="protein sequence ID" value="PQD97072.1"/>
    <property type="molecule type" value="Genomic_DNA"/>
</dbReference>
<gene>
    <name evidence="2" type="ORF">CYL18_04140</name>
</gene>